<sequence>MHGVGGVDELGWLVRFPLSILANAARSSSSSFLRALFSCSSARIRLSGACSGCALPVGLPLVLRDVPSTVLAQVPLFGCCCCCWGTAAGLVLEWDLVRARDGARRTWRDEALQLRLPTFWRKNPQLWVDKVEATFDLHISSEVFRFRPLLCNLSPEVEVAQEVANVIAAPLNDAPYQRLKQSILDRTTTSESARLRHLLPVKSLVIDAPPSCSTACNISYGQATSTRTERCSENCPCNACRCLLA</sequence>
<keyword evidence="2" id="KW-1185">Reference proteome</keyword>
<protein>
    <submittedName>
        <fullName evidence="1">Uncharacterized protein</fullName>
    </submittedName>
</protein>
<proteinExistence type="predicted"/>
<evidence type="ECO:0000313" key="1">
    <source>
        <dbReference type="EMBL" id="KAH6928004.1"/>
    </source>
</evidence>
<comment type="caution">
    <text evidence="1">The sequence shown here is derived from an EMBL/GenBank/DDBJ whole genome shotgun (WGS) entry which is preliminary data.</text>
</comment>
<accession>A0ACB7S1U8</accession>
<dbReference type="EMBL" id="CM023486">
    <property type="protein sequence ID" value="KAH6928004.1"/>
    <property type="molecule type" value="Genomic_DNA"/>
</dbReference>
<organism evidence="1 2">
    <name type="scientific">Hyalomma asiaticum</name>
    <name type="common">Tick</name>
    <dbReference type="NCBI Taxonomy" id="266040"/>
    <lineage>
        <taxon>Eukaryota</taxon>
        <taxon>Metazoa</taxon>
        <taxon>Ecdysozoa</taxon>
        <taxon>Arthropoda</taxon>
        <taxon>Chelicerata</taxon>
        <taxon>Arachnida</taxon>
        <taxon>Acari</taxon>
        <taxon>Parasitiformes</taxon>
        <taxon>Ixodida</taxon>
        <taxon>Ixodoidea</taxon>
        <taxon>Ixodidae</taxon>
        <taxon>Hyalomminae</taxon>
        <taxon>Hyalomma</taxon>
    </lineage>
</organism>
<gene>
    <name evidence="1" type="ORF">HPB50_010562</name>
</gene>
<dbReference type="Proteomes" id="UP000821845">
    <property type="component" value="Chromosome 6"/>
</dbReference>
<reference evidence="1" key="1">
    <citation type="submission" date="2020-05" db="EMBL/GenBank/DDBJ databases">
        <title>Large-scale comparative analyses of tick genomes elucidate their genetic diversity and vector capacities.</title>
        <authorList>
            <person name="Jia N."/>
            <person name="Wang J."/>
            <person name="Shi W."/>
            <person name="Du L."/>
            <person name="Sun Y."/>
            <person name="Zhan W."/>
            <person name="Jiang J."/>
            <person name="Wang Q."/>
            <person name="Zhang B."/>
            <person name="Ji P."/>
            <person name="Sakyi L.B."/>
            <person name="Cui X."/>
            <person name="Yuan T."/>
            <person name="Jiang B."/>
            <person name="Yang W."/>
            <person name="Lam T.T.-Y."/>
            <person name="Chang Q."/>
            <person name="Ding S."/>
            <person name="Wang X."/>
            <person name="Zhu J."/>
            <person name="Ruan X."/>
            <person name="Zhao L."/>
            <person name="Wei J."/>
            <person name="Que T."/>
            <person name="Du C."/>
            <person name="Cheng J."/>
            <person name="Dai P."/>
            <person name="Han X."/>
            <person name="Huang E."/>
            <person name="Gao Y."/>
            <person name="Liu J."/>
            <person name="Shao H."/>
            <person name="Ye R."/>
            <person name="Li L."/>
            <person name="Wei W."/>
            <person name="Wang X."/>
            <person name="Wang C."/>
            <person name="Yang T."/>
            <person name="Huo Q."/>
            <person name="Li W."/>
            <person name="Guo W."/>
            <person name="Chen H."/>
            <person name="Zhou L."/>
            <person name="Ni X."/>
            <person name="Tian J."/>
            <person name="Zhou Y."/>
            <person name="Sheng Y."/>
            <person name="Liu T."/>
            <person name="Pan Y."/>
            <person name="Xia L."/>
            <person name="Li J."/>
            <person name="Zhao F."/>
            <person name="Cao W."/>
        </authorList>
    </citation>
    <scope>NUCLEOTIDE SEQUENCE</scope>
    <source>
        <strain evidence="1">Hyas-2018</strain>
    </source>
</reference>
<evidence type="ECO:0000313" key="2">
    <source>
        <dbReference type="Proteomes" id="UP000821845"/>
    </source>
</evidence>
<name>A0ACB7S1U8_HYAAI</name>